<keyword evidence="1" id="KW-1133">Transmembrane helix</keyword>
<name>A0A0S4M1V4_9BURK</name>
<feature type="transmembrane region" description="Helical" evidence="1">
    <location>
        <begin position="51"/>
        <end position="71"/>
    </location>
</feature>
<keyword evidence="3" id="KW-1185">Reference proteome</keyword>
<evidence type="ECO:0000256" key="1">
    <source>
        <dbReference type="SAM" id="Phobius"/>
    </source>
</evidence>
<gene>
    <name evidence="2" type="ORF">Ark11_0916</name>
</gene>
<organism evidence="2 3">
    <name type="scientific">Candidatus Ichthyocystis hellenicum</name>
    <dbReference type="NCBI Taxonomy" id="1561003"/>
    <lineage>
        <taxon>Bacteria</taxon>
        <taxon>Pseudomonadati</taxon>
        <taxon>Pseudomonadota</taxon>
        <taxon>Betaproteobacteria</taxon>
        <taxon>Burkholderiales</taxon>
        <taxon>Candidatus Ichthyocystis</taxon>
    </lineage>
</organism>
<keyword evidence="1" id="KW-0812">Transmembrane</keyword>
<dbReference type="RefSeq" id="WP_092343746.1">
    <property type="nucleotide sequence ID" value="NZ_LN906597.1"/>
</dbReference>
<protein>
    <submittedName>
        <fullName evidence="2">Putative membrane protein</fullName>
    </submittedName>
</protein>
<reference evidence="3" key="1">
    <citation type="submission" date="2015-11" db="EMBL/GenBank/DDBJ databases">
        <authorList>
            <person name="Seth-Smith H.M.B."/>
        </authorList>
    </citation>
    <scope>NUCLEOTIDE SEQUENCE [LARGE SCALE GENOMIC DNA]</scope>
    <source>
        <strain evidence="3">2013Ark11</strain>
    </source>
</reference>
<dbReference type="Proteomes" id="UP000198651">
    <property type="component" value="Chromosome I"/>
</dbReference>
<accession>A0A0S4M1V4</accession>
<keyword evidence="1" id="KW-0472">Membrane</keyword>
<evidence type="ECO:0000313" key="2">
    <source>
        <dbReference type="EMBL" id="CUT17737.1"/>
    </source>
</evidence>
<evidence type="ECO:0000313" key="3">
    <source>
        <dbReference type="Proteomes" id="UP000198651"/>
    </source>
</evidence>
<dbReference type="AlphaFoldDB" id="A0A0S4M1V4"/>
<dbReference type="EMBL" id="LN906597">
    <property type="protein sequence ID" value="CUT17737.1"/>
    <property type="molecule type" value="Genomic_DNA"/>
</dbReference>
<sequence>MFALNMSVQDQINSGQCHDCYTPIGSIICQNEISDYYSEEFSDQIIRSANVNMPAIILIYFLLAAQIKIMLRMVRGPNLDRIDVANVNRTSRSVASIKRYRGS</sequence>
<proteinExistence type="predicted"/>